<evidence type="ECO:0000313" key="5">
    <source>
        <dbReference type="EMBL" id="CAJ1964300.1"/>
    </source>
</evidence>
<evidence type="ECO:0000256" key="1">
    <source>
        <dbReference type="ARBA" id="ARBA00001974"/>
    </source>
</evidence>
<sequence length="182" mass="20123">MIPGRKLAFSYDRLYHTLPLRDVGLALPSDLRQSYMYLANPGSLFDESAGLMNREFRELGATLNLKSLICIPGAGCEAAASAARCGSSTLLITRNPDPFGEEKCLVSRRVAKGILLKKIDAANKVIDKSGWLLVKSRRYQSGTESTKKDWAWEAPNFLCGSREWSSTREFGGKYISGLLKAR</sequence>
<dbReference type="InterPro" id="IPR040131">
    <property type="entry name" value="MnmG_N"/>
</dbReference>
<gene>
    <name evidence="5" type="ORF">AYBTSS11_LOCUS20239</name>
</gene>
<dbReference type="EMBL" id="OY731403">
    <property type="protein sequence ID" value="CAJ1964300.1"/>
    <property type="molecule type" value="Genomic_DNA"/>
</dbReference>
<feature type="domain" description="MnmG N-terminal" evidence="4">
    <location>
        <begin position="74"/>
        <end position="126"/>
    </location>
</feature>
<reference evidence="5" key="1">
    <citation type="submission" date="2023-10" db="EMBL/GenBank/DDBJ databases">
        <authorList>
            <person name="Domelevo Entfellner J.-B."/>
        </authorList>
    </citation>
    <scope>NUCLEOTIDE SEQUENCE</scope>
</reference>
<dbReference type="AlphaFoldDB" id="A0AA86SPN9"/>
<dbReference type="Proteomes" id="UP001189624">
    <property type="component" value="Chromosome 6"/>
</dbReference>
<proteinExistence type="predicted"/>
<name>A0AA86SPN9_9FABA</name>
<dbReference type="Gene3D" id="3.50.50.60">
    <property type="entry name" value="FAD/NAD(P)-binding domain"/>
    <property type="match status" value="1"/>
</dbReference>
<keyword evidence="2" id="KW-0285">Flavoprotein</keyword>
<evidence type="ECO:0000256" key="3">
    <source>
        <dbReference type="ARBA" id="ARBA00022827"/>
    </source>
</evidence>
<keyword evidence="6" id="KW-1185">Reference proteome</keyword>
<accession>A0AA86SPN9</accession>
<evidence type="ECO:0000256" key="2">
    <source>
        <dbReference type="ARBA" id="ARBA00022630"/>
    </source>
</evidence>
<evidence type="ECO:0000313" key="6">
    <source>
        <dbReference type="Proteomes" id="UP001189624"/>
    </source>
</evidence>
<dbReference type="Pfam" id="PF01134">
    <property type="entry name" value="GIDA"/>
    <property type="match status" value="1"/>
</dbReference>
<dbReference type="InterPro" id="IPR036188">
    <property type="entry name" value="FAD/NAD-bd_sf"/>
</dbReference>
<protein>
    <recommendedName>
        <fullName evidence="4">MnmG N-terminal domain-containing protein</fullName>
    </recommendedName>
</protein>
<evidence type="ECO:0000259" key="4">
    <source>
        <dbReference type="Pfam" id="PF01134"/>
    </source>
</evidence>
<organism evidence="5 6">
    <name type="scientific">Sphenostylis stenocarpa</name>
    <dbReference type="NCBI Taxonomy" id="92480"/>
    <lineage>
        <taxon>Eukaryota</taxon>
        <taxon>Viridiplantae</taxon>
        <taxon>Streptophyta</taxon>
        <taxon>Embryophyta</taxon>
        <taxon>Tracheophyta</taxon>
        <taxon>Spermatophyta</taxon>
        <taxon>Magnoliopsida</taxon>
        <taxon>eudicotyledons</taxon>
        <taxon>Gunneridae</taxon>
        <taxon>Pentapetalae</taxon>
        <taxon>rosids</taxon>
        <taxon>fabids</taxon>
        <taxon>Fabales</taxon>
        <taxon>Fabaceae</taxon>
        <taxon>Papilionoideae</taxon>
        <taxon>50 kb inversion clade</taxon>
        <taxon>NPAAA clade</taxon>
        <taxon>indigoferoid/millettioid clade</taxon>
        <taxon>Phaseoleae</taxon>
        <taxon>Sphenostylis</taxon>
    </lineage>
</organism>
<comment type="cofactor">
    <cofactor evidence="1">
        <name>FAD</name>
        <dbReference type="ChEBI" id="CHEBI:57692"/>
    </cofactor>
</comment>
<dbReference type="Gramene" id="rna-AYBTSS11_LOCUS20239">
    <property type="protein sequence ID" value="CAJ1964300.1"/>
    <property type="gene ID" value="gene-AYBTSS11_LOCUS20239"/>
</dbReference>
<keyword evidence="3" id="KW-0274">FAD</keyword>